<feature type="domain" description="Helicase C-terminal" evidence="15">
    <location>
        <begin position="217"/>
        <end position="371"/>
    </location>
</feature>
<comment type="similarity">
    <text evidence="1">Belongs to the helicase family. RecQ subfamily.</text>
</comment>
<keyword evidence="7" id="KW-0238">DNA-binding</keyword>
<dbReference type="InterPro" id="IPR004589">
    <property type="entry name" value="DNA_helicase_ATP-dep_RecQ"/>
</dbReference>
<dbReference type="PANTHER" id="PTHR13710:SF105">
    <property type="entry name" value="ATP-DEPENDENT DNA HELICASE Q1"/>
    <property type="match status" value="1"/>
</dbReference>
<dbReference type="InterPro" id="IPR032284">
    <property type="entry name" value="RecQ_Zn-bd"/>
</dbReference>
<dbReference type="CDD" id="cd17920">
    <property type="entry name" value="DEXHc_RecQ"/>
    <property type="match status" value="1"/>
</dbReference>
<keyword evidence="6" id="KW-0067">ATP-binding</keyword>
<accession>A0A423PLK3</accession>
<feature type="coiled-coil region" evidence="13">
    <location>
        <begin position="504"/>
        <end position="531"/>
    </location>
</feature>
<dbReference type="GO" id="GO:0006310">
    <property type="term" value="P:DNA recombination"/>
    <property type="evidence" value="ECO:0007669"/>
    <property type="project" value="InterPro"/>
</dbReference>
<dbReference type="RefSeq" id="WP_123631332.1">
    <property type="nucleotide sequence ID" value="NZ_AYKH01000020.1"/>
</dbReference>
<dbReference type="Pfam" id="PF00271">
    <property type="entry name" value="Helicase_C"/>
    <property type="match status" value="1"/>
</dbReference>
<dbReference type="GO" id="GO:0006281">
    <property type="term" value="P:DNA repair"/>
    <property type="evidence" value="ECO:0007669"/>
    <property type="project" value="TreeGrafter"/>
</dbReference>
<dbReference type="PROSITE" id="PS51192">
    <property type="entry name" value="HELICASE_ATP_BIND_1"/>
    <property type="match status" value="1"/>
</dbReference>
<dbReference type="Pfam" id="PF16124">
    <property type="entry name" value="RecQ_Zn_bind"/>
    <property type="match status" value="1"/>
</dbReference>
<dbReference type="FunFam" id="3.40.50.300:FF:001389">
    <property type="entry name" value="ATP-dependent DNA helicase RecQ"/>
    <property type="match status" value="1"/>
</dbReference>
<evidence type="ECO:0000256" key="4">
    <source>
        <dbReference type="ARBA" id="ARBA00022801"/>
    </source>
</evidence>
<dbReference type="Pfam" id="PF00270">
    <property type="entry name" value="DEAD"/>
    <property type="match status" value="1"/>
</dbReference>
<evidence type="ECO:0000256" key="10">
    <source>
        <dbReference type="ARBA" id="ARBA00034808"/>
    </source>
</evidence>
<dbReference type="SUPFAM" id="SSF52540">
    <property type="entry name" value="P-loop containing nucleoside triphosphate hydrolases"/>
    <property type="match status" value="1"/>
</dbReference>
<dbReference type="SMART" id="SM00490">
    <property type="entry name" value="HELICc"/>
    <property type="match status" value="1"/>
</dbReference>
<evidence type="ECO:0000256" key="1">
    <source>
        <dbReference type="ARBA" id="ARBA00005446"/>
    </source>
</evidence>
<evidence type="ECO:0000259" key="15">
    <source>
        <dbReference type="PROSITE" id="PS51194"/>
    </source>
</evidence>
<keyword evidence="3" id="KW-0547">Nucleotide-binding</keyword>
<dbReference type="InterPro" id="IPR001650">
    <property type="entry name" value="Helicase_C-like"/>
</dbReference>
<dbReference type="GO" id="GO:0009378">
    <property type="term" value="F:four-way junction helicase activity"/>
    <property type="evidence" value="ECO:0007669"/>
    <property type="project" value="TreeGrafter"/>
</dbReference>
<evidence type="ECO:0000256" key="9">
    <source>
        <dbReference type="ARBA" id="ARBA00034617"/>
    </source>
</evidence>
<proteinExistence type="inferred from homology"/>
<comment type="caution">
    <text evidence="16">The sequence shown here is derived from an EMBL/GenBank/DDBJ whole genome shotgun (WGS) entry which is preliminary data.</text>
</comment>
<dbReference type="InterPro" id="IPR011545">
    <property type="entry name" value="DEAD/DEAH_box_helicase_dom"/>
</dbReference>
<dbReference type="Proteomes" id="UP000283993">
    <property type="component" value="Unassembled WGS sequence"/>
</dbReference>
<evidence type="ECO:0000256" key="11">
    <source>
        <dbReference type="ARBA" id="ARBA00044535"/>
    </source>
</evidence>
<evidence type="ECO:0000256" key="6">
    <source>
        <dbReference type="ARBA" id="ARBA00022840"/>
    </source>
</evidence>
<gene>
    <name evidence="16" type="ORF">SAOR_10185</name>
</gene>
<evidence type="ECO:0000256" key="7">
    <source>
        <dbReference type="ARBA" id="ARBA00023125"/>
    </source>
</evidence>
<dbReference type="GO" id="GO:0016787">
    <property type="term" value="F:hydrolase activity"/>
    <property type="evidence" value="ECO:0007669"/>
    <property type="project" value="UniProtKB-KW"/>
</dbReference>
<dbReference type="Gene3D" id="1.10.10.10">
    <property type="entry name" value="Winged helix-like DNA-binding domain superfamily/Winged helix DNA-binding domain"/>
    <property type="match status" value="1"/>
</dbReference>
<keyword evidence="8" id="KW-0413">Isomerase</keyword>
<keyword evidence="13" id="KW-0175">Coiled coil</keyword>
<evidence type="ECO:0000259" key="14">
    <source>
        <dbReference type="PROSITE" id="PS51192"/>
    </source>
</evidence>
<evidence type="ECO:0000256" key="13">
    <source>
        <dbReference type="SAM" id="Coils"/>
    </source>
</evidence>
<dbReference type="PROSITE" id="PS51194">
    <property type="entry name" value="HELICASE_CTER"/>
    <property type="match status" value="1"/>
</dbReference>
<dbReference type="GO" id="GO:0046872">
    <property type="term" value="F:metal ion binding"/>
    <property type="evidence" value="ECO:0007669"/>
    <property type="project" value="UniProtKB-KW"/>
</dbReference>
<organism evidence="16 17">
    <name type="scientific">Salinisphaera orenii MK-B5</name>
    <dbReference type="NCBI Taxonomy" id="856730"/>
    <lineage>
        <taxon>Bacteria</taxon>
        <taxon>Pseudomonadati</taxon>
        <taxon>Pseudomonadota</taxon>
        <taxon>Gammaproteobacteria</taxon>
        <taxon>Salinisphaerales</taxon>
        <taxon>Salinisphaeraceae</taxon>
        <taxon>Salinisphaera</taxon>
    </lineage>
</organism>
<dbReference type="GO" id="GO:0005524">
    <property type="term" value="F:ATP binding"/>
    <property type="evidence" value="ECO:0007669"/>
    <property type="project" value="UniProtKB-KW"/>
</dbReference>
<dbReference type="PANTHER" id="PTHR13710">
    <property type="entry name" value="DNA HELICASE RECQ FAMILY MEMBER"/>
    <property type="match status" value="1"/>
</dbReference>
<dbReference type="InterPro" id="IPR036388">
    <property type="entry name" value="WH-like_DNA-bd_sf"/>
</dbReference>
<dbReference type="GO" id="GO:0003677">
    <property type="term" value="F:DNA binding"/>
    <property type="evidence" value="ECO:0007669"/>
    <property type="project" value="UniProtKB-KW"/>
</dbReference>
<evidence type="ECO:0000256" key="3">
    <source>
        <dbReference type="ARBA" id="ARBA00022741"/>
    </source>
</evidence>
<keyword evidence="17" id="KW-1185">Reference proteome</keyword>
<dbReference type="SMART" id="SM00487">
    <property type="entry name" value="DEXDc"/>
    <property type="match status" value="1"/>
</dbReference>
<sequence length="643" mass="71687">MDDQPDRLLAEYFGYDRFQPGQREVIEHLLAGRSAAAVFPTGGGKSLCYQLPALALPGITLVVSPLIALMKDQIDALSARGIAAQRLDSSLDAEGYRAVMDRLRSGELRLLYVAPERFNNERFRQTLSQLRVSLFAVDEAHCISEWGHNFRPDYLKLIGFAKAAKAERLLALTATATPTVLDDICRVLDIGADCAVRTDFYRPNLKLLFSPTTVEQRDRDLLARLSERPAGPTIVYVTLQRTAEQVAQRLADAGHPARAYHAGMDSDKRSVVQEWFVRSNDGIVVATIAFGMGIDKANIRYVYHYNLPKSLENYAQEIGRAGRDGEDAVCEMLACADDQNTLENFVYGDTPTAAAIDSFLHDIFAQEDEFDINLSALARAHDLRELVARTLLTYLELQGYLKGGTPFYASYRFRPKMASQDILARFQGQRRQFLAELLGRAHKARTWFDLDVDSAVAEMRQPRERIVAALDYLGEQDMLEVTAAGVRHRYRILQRPDSVKALAATLYEHALRREESELARLQQVLALIEADECQVAALSAHFGEQREPCGHCSWCLNDGKPARIPARRKTEIDPAVWNETATLRRQHPEVLGPARVVARFLCGVPSPSLSKAKLTRHALFGSLAHVPFAAVEERAQDSAPPAA</sequence>
<evidence type="ECO:0000256" key="8">
    <source>
        <dbReference type="ARBA" id="ARBA00023235"/>
    </source>
</evidence>
<dbReference type="GO" id="GO:0005737">
    <property type="term" value="C:cytoplasm"/>
    <property type="evidence" value="ECO:0007669"/>
    <property type="project" value="TreeGrafter"/>
</dbReference>
<evidence type="ECO:0000256" key="5">
    <source>
        <dbReference type="ARBA" id="ARBA00022806"/>
    </source>
</evidence>
<reference evidence="16 17" key="1">
    <citation type="submission" date="2013-10" db="EMBL/GenBank/DDBJ databases">
        <title>Salinisphaera orenii MK-B5 Genome Sequencing.</title>
        <authorList>
            <person name="Lai Q."/>
            <person name="Li C."/>
            <person name="Shao Z."/>
        </authorList>
    </citation>
    <scope>NUCLEOTIDE SEQUENCE [LARGE SCALE GENOMIC DNA]</scope>
    <source>
        <strain evidence="16 17">MK-B5</strain>
    </source>
</reference>
<keyword evidence="5 16" id="KW-0347">Helicase</keyword>
<comment type="catalytic activity">
    <reaction evidence="9">
        <text>Couples ATP hydrolysis with the unwinding of duplex DNA by translocating in the 3'-5' direction.</text>
        <dbReference type="EC" id="5.6.2.4"/>
    </reaction>
</comment>
<evidence type="ECO:0000313" key="17">
    <source>
        <dbReference type="Proteomes" id="UP000283993"/>
    </source>
</evidence>
<dbReference type="AlphaFoldDB" id="A0A423PLK3"/>
<name>A0A423PLK3_9GAMM</name>
<keyword evidence="2" id="KW-0479">Metal-binding</keyword>
<dbReference type="GO" id="GO:0043138">
    <property type="term" value="F:3'-5' DNA helicase activity"/>
    <property type="evidence" value="ECO:0007669"/>
    <property type="project" value="UniProtKB-EC"/>
</dbReference>
<dbReference type="EMBL" id="AYKH01000020">
    <property type="protein sequence ID" value="ROO26490.1"/>
    <property type="molecule type" value="Genomic_DNA"/>
</dbReference>
<dbReference type="NCBIfam" id="TIGR00614">
    <property type="entry name" value="recQ_fam"/>
    <property type="match status" value="1"/>
</dbReference>
<dbReference type="GO" id="GO:0043590">
    <property type="term" value="C:bacterial nucleoid"/>
    <property type="evidence" value="ECO:0007669"/>
    <property type="project" value="TreeGrafter"/>
</dbReference>
<dbReference type="EC" id="5.6.2.4" evidence="10"/>
<dbReference type="InterPro" id="IPR027417">
    <property type="entry name" value="P-loop_NTPase"/>
</dbReference>
<evidence type="ECO:0000256" key="2">
    <source>
        <dbReference type="ARBA" id="ARBA00022723"/>
    </source>
</evidence>
<dbReference type="Gene3D" id="3.40.50.300">
    <property type="entry name" value="P-loop containing nucleotide triphosphate hydrolases"/>
    <property type="match status" value="2"/>
</dbReference>
<dbReference type="InterPro" id="IPR014001">
    <property type="entry name" value="Helicase_ATP-bd"/>
</dbReference>
<keyword evidence="4" id="KW-0378">Hydrolase</keyword>
<evidence type="ECO:0000313" key="16">
    <source>
        <dbReference type="EMBL" id="ROO26490.1"/>
    </source>
</evidence>
<feature type="domain" description="Helicase ATP-binding" evidence="14">
    <location>
        <begin position="26"/>
        <end position="194"/>
    </location>
</feature>
<evidence type="ECO:0000256" key="12">
    <source>
        <dbReference type="ARBA" id="ARBA00044550"/>
    </source>
</evidence>
<dbReference type="GO" id="GO:0030894">
    <property type="term" value="C:replisome"/>
    <property type="evidence" value="ECO:0007669"/>
    <property type="project" value="TreeGrafter"/>
</dbReference>
<protein>
    <recommendedName>
        <fullName evidence="11">ATP-dependent DNA helicase RecQ</fullName>
        <ecNumber evidence="10">5.6.2.4</ecNumber>
    </recommendedName>
    <alternativeName>
        <fullName evidence="12">DNA 3'-5' helicase RecQ</fullName>
    </alternativeName>
</protein>